<dbReference type="InterPro" id="IPR029021">
    <property type="entry name" value="Prot-tyrosine_phosphatase-like"/>
</dbReference>
<reference evidence="2" key="2">
    <citation type="submission" date="2025-08" db="UniProtKB">
        <authorList>
            <consortium name="Ensembl"/>
        </authorList>
    </citation>
    <scope>IDENTIFICATION</scope>
</reference>
<evidence type="ECO:0008006" key="4">
    <source>
        <dbReference type="Google" id="ProtNLM"/>
    </source>
</evidence>
<reference evidence="2" key="1">
    <citation type="submission" date="2018-05" db="EMBL/GenBank/DDBJ databases">
        <authorList>
            <person name="Datahose"/>
        </authorList>
    </citation>
    <scope>NUCLEOTIDE SEQUENCE</scope>
</reference>
<feature type="coiled-coil region" evidence="1">
    <location>
        <begin position="203"/>
        <end position="239"/>
    </location>
</feature>
<dbReference type="SMART" id="SM01301">
    <property type="entry name" value="PTPlike_phytase"/>
    <property type="match status" value="2"/>
</dbReference>
<name>A0AAX7V3U6_ASTCA</name>
<keyword evidence="1" id="KW-0175">Coiled coil</keyword>
<dbReference type="GeneTree" id="ENSGT00390000005448"/>
<proteinExistence type="predicted"/>
<evidence type="ECO:0000313" key="2">
    <source>
        <dbReference type="Ensembl" id="ENSACLP00000076265.1"/>
    </source>
</evidence>
<evidence type="ECO:0000313" key="3">
    <source>
        <dbReference type="Proteomes" id="UP000265100"/>
    </source>
</evidence>
<sequence length="880" mass="100952">MTRAPLGRWNEQLNVSLWSMGTTASAAPQPVSVASPLESVHGNAMADSKQSLCMSPFQTVNIHNNKAKSIITNKVAPVVITYNCRQEFQIHDDILKTNYKVGRISDTLPEHYLVQGEYFMVQDVYSKADVLNTTGSYGVPNFRQVKGSYPLYGMGQPSLTGFKQVLQRLQAQGQEVIFVCVREEPVVFLHKDNDFVPYTPRRKENLHENLHDLEKEERVESLELTIRKELHDFAKLNENVFYVYNDIEFFKDEPQKISITCEEDIHVTEEVYKRPMFTMPAYRLYYRLPLPTEGAPLEEDFDAFVNILRESPSLSLGPGASQKLPALLFSCQVGVGRTNLAMILGTLVMNRLRGDSQPPPQVEEPAASEPRPLFQVIQSLINKLPNGQQVMEEVDQAIALCSEMHNIKEAIYENKSKLEGIGEDYQIQGSSTKDYFLNRTMQSLERYFYLIAFNAYLHEQYPLAFVSNFSQWMCCHAWLYRLLACMDLSELSAPAELVTKGARVMSHDYFPLAHLKTLTLDFQLLALIVLTCCVQATGAVLAHLTDEKRKHTHVLWVNLQEELVLEGNGQIFAVREPTCLDQHISIPSSDPELLEKLETSLKEEILQAQKWLEVILEQEKQMKMFKTCLTVQEIFNQHKSSHQGLVCKRIPLPDCSAPREEDFDKLLEGMKSSLAEDSHSAFVFNCSNGKGRTTTAMVVAVLTLWHFNGFPEFAEDEIVSVPDAKYTKGEFEIVMQLVRLLPDGHRMKREVDTALDTVSETMTPMHYHLREIIICTYRQIKSGKTEKECQQLLLKSLQYLERYIYLILFNTYLHLEKKDSWQRSFTLWMEQVAARAGVYDILNQLGFSEFENPRDTPLARLRCRWQQQNILSLPFRGEFI</sequence>
<evidence type="ECO:0000256" key="1">
    <source>
        <dbReference type="SAM" id="Coils"/>
    </source>
</evidence>
<dbReference type="Proteomes" id="UP000265100">
    <property type="component" value="Chromosome 8"/>
</dbReference>
<dbReference type="Pfam" id="PF14566">
    <property type="entry name" value="PTPlike_phytase"/>
    <property type="match status" value="2"/>
</dbReference>
<dbReference type="InterPro" id="IPR050561">
    <property type="entry name" value="PTP"/>
</dbReference>
<organism evidence="2 3">
    <name type="scientific">Astatotilapia calliptera</name>
    <name type="common">Eastern happy</name>
    <name type="synonym">Chromis callipterus</name>
    <dbReference type="NCBI Taxonomy" id="8154"/>
    <lineage>
        <taxon>Eukaryota</taxon>
        <taxon>Metazoa</taxon>
        <taxon>Chordata</taxon>
        <taxon>Craniata</taxon>
        <taxon>Vertebrata</taxon>
        <taxon>Euteleostomi</taxon>
        <taxon>Actinopterygii</taxon>
        <taxon>Neopterygii</taxon>
        <taxon>Teleostei</taxon>
        <taxon>Neoteleostei</taxon>
        <taxon>Acanthomorphata</taxon>
        <taxon>Ovalentaria</taxon>
        <taxon>Cichlomorphae</taxon>
        <taxon>Cichliformes</taxon>
        <taxon>Cichlidae</taxon>
        <taxon>African cichlids</taxon>
        <taxon>Pseudocrenilabrinae</taxon>
        <taxon>Haplochromini</taxon>
        <taxon>Astatotilapia</taxon>
    </lineage>
</organism>
<keyword evidence="3" id="KW-1185">Reference proteome</keyword>
<reference evidence="2" key="3">
    <citation type="submission" date="2025-09" db="UniProtKB">
        <authorList>
            <consortium name="Ensembl"/>
        </authorList>
    </citation>
    <scope>IDENTIFICATION</scope>
</reference>
<dbReference type="Ensembl" id="ENSACLT00000057538.1">
    <property type="protein sequence ID" value="ENSACLP00000076265.1"/>
    <property type="gene ID" value="ENSACLG00000005065.2"/>
</dbReference>
<dbReference type="Gene3D" id="3.90.190.10">
    <property type="entry name" value="Protein tyrosine phosphatase superfamily"/>
    <property type="match status" value="2"/>
</dbReference>
<protein>
    <recommendedName>
        <fullName evidence="4">Paladin</fullName>
    </recommendedName>
</protein>
<accession>A0AAX7V3U6</accession>
<dbReference type="AlphaFoldDB" id="A0AAX7V3U6"/>
<dbReference type="SUPFAM" id="SSF52799">
    <property type="entry name" value="(Phosphotyrosine protein) phosphatases II"/>
    <property type="match status" value="2"/>
</dbReference>
<dbReference type="PANTHER" id="PTHR23339">
    <property type="entry name" value="TYROSINE SPECIFIC PROTEIN PHOSPHATASE AND DUAL SPECIFICITY PROTEIN PHOSPHATASE"/>
    <property type="match status" value="1"/>
</dbReference>